<reference evidence="2 3" key="1">
    <citation type="submission" date="2021-06" db="EMBL/GenBank/DDBJ databases">
        <title>Halomicroarcula sp. a new haloarchaeum isolated from saline soil.</title>
        <authorList>
            <person name="Duran-Viseras A."/>
            <person name="Sanchez-Porro C."/>
            <person name="Ventosa A."/>
        </authorList>
    </citation>
    <scope>NUCLEOTIDE SEQUENCE [LARGE SCALE GENOMIC DNA]</scope>
    <source>
        <strain evidence="2 3">F13</strain>
    </source>
</reference>
<dbReference type="Pfam" id="PF04471">
    <property type="entry name" value="Mrr_cat"/>
    <property type="match status" value="1"/>
</dbReference>
<sequence>MDSASCEILEALRRLPPRHFEQFVADVWQERQGWATEVMDAGPDKGLDVIGQPPDGGPKTAVQCKRYAAGNKITSRDVQQYAALRQQWDDVEGVTIVTTSSFTKDARELADRMRVKCIDADDLAQLVQRYDALDILEWYDNGKSK</sequence>
<dbReference type="SUPFAM" id="SSF52980">
    <property type="entry name" value="Restriction endonuclease-like"/>
    <property type="match status" value="1"/>
</dbReference>
<dbReference type="Gene3D" id="3.40.1350.10">
    <property type="match status" value="1"/>
</dbReference>
<dbReference type="InterPro" id="IPR011856">
    <property type="entry name" value="tRNA_endonuc-like_dom_sf"/>
</dbReference>
<dbReference type="EMBL" id="RKLR01000004">
    <property type="protein sequence ID" value="MBX0323863.1"/>
    <property type="molecule type" value="Genomic_DNA"/>
</dbReference>
<evidence type="ECO:0000313" key="3">
    <source>
        <dbReference type="Proteomes" id="UP001430377"/>
    </source>
</evidence>
<dbReference type="InterPro" id="IPR011335">
    <property type="entry name" value="Restrct_endonuc-II-like"/>
</dbReference>
<feature type="domain" description="Restriction endonuclease type IV Mrr" evidence="1">
    <location>
        <begin position="12"/>
        <end position="126"/>
    </location>
</feature>
<protein>
    <submittedName>
        <fullName evidence="2">Restriction endonuclease</fullName>
    </submittedName>
</protein>
<comment type="caution">
    <text evidence="2">The sequence shown here is derived from an EMBL/GenBank/DDBJ whole genome shotgun (WGS) entry which is preliminary data.</text>
</comment>
<proteinExistence type="predicted"/>
<dbReference type="AlphaFoldDB" id="A0AAW4PU09"/>
<dbReference type="RefSeq" id="WP_220618825.1">
    <property type="nucleotide sequence ID" value="NZ_RKLR01000004.1"/>
</dbReference>
<evidence type="ECO:0000259" key="1">
    <source>
        <dbReference type="Pfam" id="PF04471"/>
    </source>
</evidence>
<gene>
    <name evidence="2" type="ORF">EGH21_12565</name>
</gene>
<organism evidence="2 3">
    <name type="scientific">Haloarcula rubra</name>
    <dbReference type="NCBI Taxonomy" id="2487747"/>
    <lineage>
        <taxon>Archaea</taxon>
        <taxon>Methanobacteriati</taxon>
        <taxon>Methanobacteriota</taxon>
        <taxon>Stenosarchaea group</taxon>
        <taxon>Halobacteria</taxon>
        <taxon>Halobacteriales</taxon>
        <taxon>Haloarculaceae</taxon>
        <taxon>Haloarcula</taxon>
    </lineage>
</organism>
<dbReference type="Proteomes" id="UP001430377">
    <property type="component" value="Unassembled WGS sequence"/>
</dbReference>
<evidence type="ECO:0000313" key="2">
    <source>
        <dbReference type="EMBL" id="MBX0323863.1"/>
    </source>
</evidence>
<dbReference type="InterPro" id="IPR052906">
    <property type="entry name" value="Type_IV_Methyl-Rstrct_Enzyme"/>
</dbReference>
<dbReference type="PANTHER" id="PTHR30015">
    <property type="entry name" value="MRR RESTRICTION SYSTEM PROTEIN"/>
    <property type="match status" value="1"/>
</dbReference>
<dbReference type="GO" id="GO:0015666">
    <property type="term" value="F:restriction endodeoxyribonuclease activity"/>
    <property type="evidence" value="ECO:0007669"/>
    <property type="project" value="TreeGrafter"/>
</dbReference>
<name>A0AAW4PU09_9EURY</name>
<dbReference type="InterPro" id="IPR007560">
    <property type="entry name" value="Restrct_endonuc_IV_Mrr"/>
</dbReference>
<dbReference type="PANTHER" id="PTHR30015:SF7">
    <property type="entry name" value="TYPE IV METHYL-DIRECTED RESTRICTION ENZYME ECOKMRR"/>
    <property type="match status" value="1"/>
</dbReference>
<keyword evidence="2" id="KW-0255">Endonuclease</keyword>
<dbReference type="GO" id="GO:0009307">
    <property type="term" value="P:DNA restriction-modification system"/>
    <property type="evidence" value="ECO:0007669"/>
    <property type="project" value="InterPro"/>
</dbReference>
<keyword evidence="2" id="KW-0540">Nuclease</keyword>
<keyword evidence="2" id="KW-0378">Hydrolase</keyword>
<keyword evidence="3" id="KW-1185">Reference proteome</keyword>
<accession>A0AAW4PU09</accession>
<dbReference type="GO" id="GO:0003677">
    <property type="term" value="F:DNA binding"/>
    <property type="evidence" value="ECO:0007669"/>
    <property type="project" value="InterPro"/>
</dbReference>